<evidence type="ECO:0000313" key="1">
    <source>
        <dbReference type="EMBL" id="OXM56081.1"/>
    </source>
</evidence>
<evidence type="ECO:0000313" key="2">
    <source>
        <dbReference type="Proteomes" id="UP000215223"/>
    </source>
</evidence>
<sequence length="291" mass="33191">MRTCSPALRLPRKAALMAREARYLARHPAERKLIRDNERFRGVHAGEECFILGNGPSLTDDDLSVLADDVVFTVNNLTIDDLDAVIYPRYHVLSDRRFFSLDLNSPLDASMLETLRKIFVGEQSPACFVPSSEAGFVREHRLDTNENVSYFCNPFYFSDYYIIRADATRIIPRFCSVVQHAVLLAIHMGFRRIYLLGCDTTNIIANIAAALDDSADEFYAYEVSPSLNAWLSTQFTKRTMERCAESYLEVLVGFRFLWQFCLKTGVELVNCSSRSVIDSIPRRRLSDVRPS</sequence>
<accession>A0A229SBG9</accession>
<organism evidence="1 2">
    <name type="scientific">Amycolatopsis thailandensis</name>
    <dbReference type="NCBI Taxonomy" id="589330"/>
    <lineage>
        <taxon>Bacteria</taxon>
        <taxon>Bacillati</taxon>
        <taxon>Actinomycetota</taxon>
        <taxon>Actinomycetes</taxon>
        <taxon>Pseudonocardiales</taxon>
        <taxon>Pseudonocardiaceae</taxon>
        <taxon>Amycolatopsis</taxon>
    </lineage>
</organism>
<gene>
    <name evidence="1" type="ORF">CFP71_14715</name>
</gene>
<keyword evidence="2" id="KW-1185">Reference proteome</keyword>
<dbReference type="EMBL" id="NMQT01000051">
    <property type="protein sequence ID" value="OXM56081.1"/>
    <property type="molecule type" value="Genomic_DNA"/>
</dbReference>
<reference evidence="1 2" key="1">
    <citation type="submission" date="2017-07" db="EMBL/GenBank/DDBJ databases">
        <title>Amycolatopsis thailandensis Genome sequencing and assembly.</title>
        <authorList>
            <person name="Kaur N."/>
            <person name="Mayilraj S."/>
        </authorList>
    </citation>
    <scope>NUCLEOTIDE SEQUENCE [LARGE SCALE GENOMIC DNA]</scope>
    <source>
        <strain evidence="1 2">JCM 16380</strain>
    </source>
</reference>
<dbReference type="AlphaFoldDB" id="A0A229SBG9"/>
<name>A0A229SBG9_9PSEU</name>
<comment type="caution">
    <text evidence="1">The sequence shown here is derived from an EMBL/GenBank/DDBJ whole genome shotgun (WGS) entry which is preliminary data.</text>
</comment>
<dbReference type="Proteomes" id="UP000215223">
    <property type="component" value="Unassembled WGS sequence"/>
</dbReference>
<protein>
    <submittedName>
        <fullName evidence="1">Uncharacterized protein</fullName>
    </submittedName>
</protein>
<dbReference type="Gene3D" id="3.90.1480.10">
    <property type="entry name" value="Alpha-2,3-sialyltransferase"/>
    <property type="match status" value="1"/>
</dbReference>
<proteinExistence type="predicted"/>